<evidence type="ECO:0000313" key="1">
    <source>
        <dbReference type="EMBL" id="KAG9345007.1"/>
    </source>
</evidence>
<protein>
    <submittedName>
        <fullName evidence="1">Uncharacterized protein</fullName>
    </submittedName>
</protein>
<name>A0A8T2P8Q2_9TELE</name>
<dbReference type="Proteomes" id="UP000824540">
    <property type="component" value="Unassembled WGS sequence"/>
</dbReference>
<sequence>MRRTSSQWSMEGRGRHIRMSCPVLSPILCTAADLELQYTEDRNLDLEQDIVEHREVVTTATLNIALPEAHGRDMPSSASRTHS</sequence>
<proteinExistence type="predicted"/>
<comment type="caution">
    <text evidence="1">The sequence shown here is derived from an EMBL/GenBank/DDBJ whole genome shotgun (WGS) entry which is preliminary data.</text>
</comment>
<accession>A0A8T2P8Q2</accession>
<evidence type="ECO:0000313" key="2">
    <source>
        <dbReference type="Proteomes" id="UP000824540"/>
    </source>
</evidence>
<keyword evidence="2" id="KW-1185">Reference proteome</keyword>
<dbReference type="EMBL" id="JAFBMS010000018">
    <property type="protein sequence ID" value="KAG9345007.1"/>
    <property type="molecule type" value="Genomic_DNA"/>
</dbReference>
<dbReference type="AlphaFoldDB" id="A0A8T2P8Q2"/>
<organism evidence="1 2">
    <name type="scientific">Albula glossodonta</name>
    <name type="common">roundjaw bonefish</name>
    <dbReference type="NCBI Taxonomy" id="121402"/>
    <lineage>
        <taxon>Eukaryota</taxon>
        <taxon>Metazoa</taxon>
        <taxon>Chordata</taxon>
        <taxon>Craniata</taxon>
        <taxon>Vertebrata</taxon>
        <taxon>Euteleostomi</taxon>
        <taxon>Actinopterygii</taxon>
        <taxon>Neopterygii</taxon>
        <taxon>Teleostei</taxon>
        <taxon>Albuliformes</taxon>
        <taxon>Albulidae</taxon>
        <taxon>Albula</taxon>
    </lineage>
</organism>
<gene>
    <name evidence="1" type="ORF">JZ751_009547</name>
</gene>
<reference evidence="1" key="1">
    <citation type="thesis" date="2021" institute="BYU ScholarsArchive" country="Provo, UT, USA">
        <title>Applications of and Algorithms for Genome Assembly and Genomic Analyses with an Emphasis on Marine Teleosts.</title>
        <authorList>
            <person name="Pickett B.D."/>
        </authorList>
    </citation>
    <scope>NUCLEOTIDE SEQUENCE</scope>
    <source>
        <strain evidence="1">HI-2016</strain>
    </source>
</reference>